<accession>A0A0W1AGH0</accession>
<gene>
    <name evidence="2" type="ORF">Lwor_1037</name>
</gene>
<dbReference type="Proteomes" id="UP000054662">
    <property type="component" value="Unassembled WGS sequence"/>
</dbReference>
<dbReference type="RefSeq" id="WP_058492857.1">
    <property type="nucleotide sequence ID" value="NZ_CBCRUR010000007.1"/>
</dbReference>
<protein>
    <recommendedName>
        <fullName evidence="4">SH3 domain-containing protein</fullName>
    </recommendedName>
</protein>
<keyword evidence="1" id="KW-0732">Signal</keyword>
<comment type="caution">
    <text evidence="2">The sequence shown here is derived from an EMBL/GenBank/DDBJ whole genome shotgun (WGS) entry which is preliminary data.</text>
</comment>
<proteinExistence type="predicted"/>
<feature type="signal peptide" evidence="1">
    <location>
        <begin position="1"/>
        <end position="21"/>
    </location>
</feature>
<dbReference type="OrthoDB" id="9946481at2"/>
<evidence type="ECO:0000313" key="2">
    <source>
        <dbReference type="EMBL" id="KTD80366.1"/>
    </source>
</evidence>
<keyword evidence="3" id="KW-1185">Reference proteome</keyword>
<evidence type="ECO:0008006" key="4">
    <source>
        <dbReference type="Google" id="ProtNLM"/>
    </source>
</evidence>
<dbReference type="PATRIC" id="fig|45076.6.peg.1128"/>
<organism evidence="2 3">
    <name type="scientific">Legionella worsleiensis</name>
    <dbReference type="NCBI Taxonomy" id="45076"/>
    <lineage>
        <taxon>Bacteria</taxon>
        <taxon>Pseudomonadati</taxon>
        <taxon>Pseudomonadota</taxon>
        <taxon>Gammaproteobacteria</taxon>
        <taxon>Legionellales</taxon>
        <taxon>Legionellaceae</taxon>
        <taxon>Legionella</taxon>
    </lineage>
</organism>
<dbReference type="EMBL" id="LNZC01000010">
    <property type="protein sequence ID" value="KTD80366.1"/>
    <property type="molecule type" value="Genomic_DNA"/>
</dbReference>
<evidence type="ECO:0000256" key="1">
    <source>
        <dbReference type="SAM" id="SignalP"/>
    </source>
</evidence>
<evidence type="ECO:0000313" key="3">
    <source>
        <dbReference type="Proteomes" id="UP000054662"/>
    </source>
</evidence>
<feature type="chain" id="PRO_5006919723" description="SH3 domain-containing protein" evidence="1">
    <location>
        <begin position="22"/>
        <end position="332"/>
    </location>
</feature>
<sequence length="332" mass="38008">MRLRDLFVSILGFSLSTSMFAQNFIHSNFHSKSLKPTHTKSIKISKITALQNTSSPLKEGMYEFAFTQENSTEIFSWFRILVLAEERYPGFSSYAVVQTPITYTWFSPNSNTFKFVPMYLSSIYSNLNNETEIIMATTDGSYEAYVIKLKDELHGELYTRKYGDEEKNGNVQLTKFINLDDIHLDYFEYNANLSKLNERLDLPEDCPDKNYKGKIGFLKIPKILSKFADGWIMGADLQHDDCHIYISQPAMGLLNSDLLLGLNGKFIFKSKIDKEHVKSGWVEYSSLSIIGKPGEFNLKSILRFDELYDSSSTELTFELTKSSTSNGEENLK</sequence>
<name>A0A0W1AGH0_9GAMM</name>
<dbReference type="AlphaFoldDB" id="A0A0W1AGH0"/>
<reference evidence="2 3" key="1">
    <citation type="submission" date="2015-11" db="EMBL/GenBank/DDBJ databases">
        <title>Genomic analysis of 38 Legionella species identifies large and diverse effector repertoires.</title>
        <authorList>
            <person name="Burstein D."/>
            <person name="Amaro F."/>
            <person name="Zusman T."/>
            <person name="Lifshitz Z."/>
            <person name="Cohen O."/>
            <person name="Gilbert J.A."/>
            <person name="Pupko T."/>
            <person name="Shuman H.A."/>
            <person name="Segal G."/>
        </authorList>
    </citation>
    <scope>NUCLEOTIDE SEQUENCE [LARGE SCALE GENOMIC DNA]</scope>
    <source>
        <strain evidence="2 3">ATCC 49508</strain>
    </source>
</reference>